<dbReference type="Gramene" id="RZC62214">
    <property type="protein sequence ID" value="RZC62214"/>
    <property type="gene ID" value="C5167_023969"/>
</dbReference>
<evidence type="ECO:0000313" key="2">
    <source>
        <dbReference type="EMBL" id="RZC62214.1"/>
    </source>
</evidence>
<reference evidence="2 3" key="1">
    <citation type="journal article" date="2018" name="Science">
        <title>The opium poppy genome and morphinan production.</title>
        <authorList>
            <person name="Guo L."/>
            <person name="Winzer T."/>
            <person name="Yang X."/>
            <person name="Li Y."/>
            <person name="Ning Z."/>
            <person name="He Z."/>
            <person name="Teodor R."/>
            <person name="Lu Y."/>
            <person name="Bowser T.A."/>
            <person name="Graham I.A."/>
            <person name="Ye K."/>
        </authorList>
    </citation>
    <scope>NUCLEOTIDE SEQUENCE [LARGE SCALE GENOMIC DNA]</scope>
    <source>
        <strain evidence="3">cv. HN1</strain>
        <tissue evidence="2">Leaves</tissue>
    </source>
</reference>
<evidence type="ECO:0000259" key="1">
    <source>
        <dbReference type="Pfam" id="PF25475"/>
    </source>
</evidence>
<gene>
    <name evidence="2" type="ORF">C5167_023969</name>
</gene>
<keyword evidence="3" id="KW-1185">Reference proteome</keyword>
<accession>A0A4Y7JM79</accession>
<evidence type="ECO:0000313" key="3">
    <source>
        <dbReference type="Proteomes" id="UP000316621"/>
    </source>
</evidence>
<dbReference type="AlphaFoldDB" id="A0A4Y7JM79"/>
<name>A0A4Y7JM79_PAPSO</name>
<protein>
    <recommendedName>
        <fullName evidence="1">DUF7903 domain-containing protein</fullName>
    </recommendedName>
</protein>
<dbReference type="PANTHER" id="PTHR35481">
    <property type="entry name" value="DNA-DIRECTED RNA POLYMERASE SUBUNIT ALPHA"/>
    <property type="match status" value="1"/>
</dbReference>
<dbReference type="Proteomes" id="UP000316621">
    <property type="component" value="Chromosome 5"/>
</dbReference>
<organism evidence="2 3">
    <name type="scientific">Papaver somniferum</name>
    <name type="common">Opium poppy</name>
    <dbReference type="NCBI Taxonomy" id="3469"/>
    <lineage>
        <taxon>Eukaryota</taxon>
        <taxon>Viridiplantae</taxon>
        <taxon>Streptophyta</taxon>
        <taxon>Embryophyta</taxon>
        <taxon>Tracheophyta</taxon>
        <taxon>Spermatophyta</taxon>
        <taxon>Magnoliopsida</taxon>
        <taxon>Ranunculales</taxon>
        <taxon>Papaveraceae</taxon>
        <taxon>Papaveroideae</taxon>
        <taxon>Papaver</taxon>
    </lineage>
</organism>
<dbReference type="PANTHER" id="PTHR35481:SF1">
    <property type="entry name" value="DNA-DIRECTED RNA POLYMERASE SUBUNIT ALPHA"/>
    <property type="match status" value="1"/>
</dbReference>
<dbReference type="InterPro" id="IPR057225">
    <property type="entry name" value="DUF7903"/>
</dbReference>
<sequence>MDTLRGRSEFEASLGRMKRSFNTHIPMSFSESVLNVVPEIGVELEEEKEYYYVRIETNHVRHMIVDIACVEKDLDLRLMLSTRKTVTEPTDEEKHGLENFIKSAVVDPNERGAAILKMDS</sequence>
<dbReference type="Pfam" id="PF25475">
    <property type="entry name" value="DUF7903"/>
    <property type="match status" value="1"/>
</dbReference>
<proteinExistence type="predicted"/>
<feature type="domain" description="DUF7903" evidence="1">
    <location>
        <begin position="54"/>
        <end position="112"/>
    </location>
</feature>
<dbReference type="EMBL" id="CM010719">
    <property type="protein sequence ID" value="RZC62214.1"/>
    <property type="molecule type" value="Genomic_DNA"/>
</dbReference>